<dbReference type="AlphaFoldDB" id="A0A8H3CIM6"/>
<evidence type="ECO:0000313" key="3">
    <source>
        <dbReference type="Proteomes" id="UP000663853"/>
    </source>
</evidence>
<comment type="caution">
    <text evidence="2">The sequence shown here is derived from an EMBL/GenBank/DDBJ whole genome shotgun (WGS) entry which is preliminary data.</text>
</comment>
<dbReference type="GO" id="GO:0016491">
    <property type="term" value="F:oxidoreductase activity"/>
    <property type="evidence" value="ECO:0007669"/>
    <property type="project" value="InterPro"/>
</dbReference>
<dbReference type="EMBL" id="CAJMXA010002648">
    <property type="protein sequence ID" value="CAE6484890.1"/>
    <property type="molecule type" value="Genomic_DNA"/>
</dbReference>
<organism evidence="2 3">
    <name type="scientific">Rhizoctonia solani</name>
    <dbReference type="NCBI Taxonomy" id="456999"/>
    <lineage>
        <taxon>Eukaryota</taxon>
        <taxon>Fungi</taxon>
        <taxon>Dikarya</taxon>
        <taxon>Basidiomycota</taxon>
        <taxon>Agaricomycotina</taxon>
        <taxon>Agaricomycetes</taxon>
        <taxon>Cantharellales</taxon>
        <taxon>Ceratobasidiaceae</taxon>
        <taxon>Rhizoctonia</taxon>
    </lineage>
</organism>
<proteinExistence type="predicted"/>
<dbReference type="PANTHER" id="PTHR22893:SF91">
    <property type="entry name" value="NADPH DEHYDROGENASE 2-RELATED"/>
    <property type="match status" value="1"/>
</dbReference>
<feature type="domain" description="NADH:flavin oxidoreductase/NADH oxidase N-terminal" evidence="1">
    <location>
        <begin position="32"/>
        <end position="172"/>
    </location>
</feature>
<dbReference type="GO" id="GO:0010181">
    <property type="term" value="F:FMN binding"/>
    <property type="evidence" value="ECO:0007669"/>
    <property type="project" value="InterPro"/>
</dbReference>
<dbReference type="Gene3D" id="3.20.20.70">
    <property type="entry name" value="Aldolase class I"/>
    <property type="match status" value="1"/>
</dbReference>
<dbReference type="InterPro" id="IPR013785">
    <property type="entry name" value="Aldolase_TIM"/>
</dbReference>
<evidence type="ECO:0000313" key="2">
    <source>
        <dbReference type="EMBL" id="CAE6484890.1"/>
    </source>
</evidence>
<dbReference type="InterPro" id="IPR045247">
    <property type="entry name" value="Oye-like"/>
</dbReference>
<dbReference type="Pfam" id="PF00724">
    <property type="entry name" value="Oxidored_FMN"/>
    <property type="match status" value="1"/>
</dbReference>
<dbReference type="PANTHER" id="PTHR22893">
    <property type="entry name" value="NADH OXIDOREDUCTASE-RELATED"/>
    <property type="match status" value="1"/>
</dbReference>
<evidence type="ECO:0000259" key="1">
    <source>
        <dbReference type="Pfam" id="PF00724"/>
    </source>
</evidence>
<sequence>MQAASVFIFKLRRQVGWDTPKFCMLVAIHKTPTKLSQSEIKRYAGFYAEATRSPGAVREAGFDGVEIHTCNGGLNEQFIEDIVNKYTDNYGGSIKDRPRFVLEVVEAVVNNIGAKRTGIRLSPWSKGQEMGMRDPVSTYAYIISELAKRYSKLAYILMVEPGINSAENGTTQELYEGITVANDFAFQIWSLVLTLLVRATTTNLLQRQPISLTTLQYLTFLSELKLV</sequence>
<protein>
    <recommendedName>
        <fullName evidence="1">NADH:flavin oxidoreductase/NADH oxidase N-terminal domain-containing protein</fullName>
    </recommendedName>
</protein>
<accession>A0A8H3CIM6</accession>
<reference evidence="2" key="1">
    <citation type="submission" date="2021-01" db="EMBL/GenBank/DDBJ databases">
        <authorList>
            <person name="Kaushik A."/>
        </authorList>
    </citation>
    <scope>NUCLEOTIDE SEQUENCE</scope>
    <source>
        <strain evidence="2">AG6-10EEA</strain>
    </source>
</reference>
<name>A0A8H3CIM6_9AGAM</name>
<dbReference type="Proteomes" id="UP000663853">
    <property type="component" value="Unassembled WGS sequence"/>
</dbReference>
<gene>
    <name evidence="2" type="ORF">RDB_LOCUS93986</name>
</gene>
<dbReference type="InterPro" id="IPR001155">
    <property type="entry name" value="OxRdtase_FMN_N"/>
</dbReference>
<dbReference type="SUPFAM" id="SSF51395">
    <property type="entry name" value="FMN-linked oxidoreductases"/>
    <property type="match status" value="1"/>
</dbReference>